<proteinExistence type="predicted"/>
<dbReference type="InterPro" id="IPR015920">
    <property type="entry name" value="Cellobiose_DH-like_cyt"/>
</dbReference>
<protein>
    <recommendedName>
        <fullName evidence="5">DOMON domain-containing protein</fullName>
    </recommendedName>
</protein>
<evidence type="ECO:0000256" key="2">
    <source>
        <dbReference type="SAM" id="SignalP"/>
    </source>
</evidence>
<dbReference type="AlphaFoldDB" id="A0AAD4EYR0"/>
<comment type="caution">
    <text evidence="3">The sequence shown here is derived from an EMBL/GenBank/DDBJ whole genome shotgun (WGS) entry which is preliminary data.</text>
</comment>
<evidence type="ECO:0000256" key="1">
    <source>
        <dbReference type="SAM" id="Phobius"/>
    </source>
</evidence>
<dbReference type="EMBL" id="JAHCVI010000003">
    <property type="protein sequence ID" value="KAG7288172.1"/>
    <property type="molecule type" value="Genomic_DNA"/>
</dbReference>
<keyword evidence="1" id="KW-0812">Transmembrane</keyword>
<dbReference type="SUPFAM" id="SSF49344">
    <property type="entry name" value="CBD9-like"/>
    <property type="match status" value="1"/>
</dbReference>
<evidence type="ECO:0000313" key="3">
    <source>
        <dbReference type="EMBL" id="KAG7288172.1"/>
    </source>
</evidence>
<feature type="signal peptide" evidence="2">
    <location>
        <begin position="1"/>
        <end position="31"/>
    </location>
</feature>
<gene>
    <name evidence="3" type="ORF">NEMBOFW57_007697</name>
</gene>
<dbReference type="CDD" id="cd09630">
    <property type="entry name" value="CDH_like_cytochrome"/>
    <property type="match status" value="1"/>
</dbReference>
<dbReference type="PANTHER" id="PTHR47797">
    <property type="entry name" value="DEHYDROGENASE, PUTATIVE (AFU_ORTHOLOGUE AFUA_8G05805)-RELATED"/>
    <property type="match status" value="1"/>
</dbReference>
<keyword evidence="2" id="KW-0732">Signal</keyword>
<reference evidence="3" key="1">
    <citation type="submission" date="2023-02" db="EMBL/GenBank/DDBJ databases">
        <authorList>
            <person name="Palmer J.M."/>
        </authorList>
    </citation>
    <scope>NUCLEOTIDE SEQUENCE</scope>
    <source>
        <strain evidence="3">FW57</strain>
    </source>
</reference>
<dbReference type="PANTHER" id="PTHR47797:SF1">
    <property type="entry name" value="CYTOCHROME B561 DOMAIN-CONTAINING PROTEIN-RELATED"/>
    <property type="match status" value="1"/>
</dbReference>
<keyword evidence="4" id="KW-1185">Reference proteome</keyword>
<evidence type="ECO:0000313" key="4">
    <source>
        <dbReference type="Proteomes" id="UP001197093"/>
    </source>
</evidence>
<sequence>MLSSGRASTPRWMPWLVLCIITQLHLTRAQAAVSTLFIPDTNTIVSINLPPNSDDINFYVSTPDWYQYTAIGFGSSMANALMLVIGNTEPVWSPAIDLAIHSSSIDDNNDMFINGTCLACRRQPSVTVNSSSPMMFAIGPSVDLATDDLDARIRRHFAYAHFTMDLTLATGPGGIPLITTPASATNVSVGAALTPAGLVRDDNKAATAHGILYAIVALAVAPFDSLVAGALGSRWAWLHGVTASVYLAFVVGAMVPGPGLLTIVAMTVMFGWGVWLSWVRRSAKKHGQEPPQSARVLGALSEQKLVLLLAYVALALGLIVILVPVYFCIWRCSKRRSKKEDDTHELHTIYDHNYH</sequence>
<feature type="transmembrane region" description="Helical" evidence="1">
    <location>
        <begin position="305"/>
        <end position="329"/>
    </location>
</feature>
<dbReference type="Gene3D" id="2.60.40.1210">
    <property type="entry name" value="Cellobiose dehydrogenase, cytochrome domain"/>
    <property type="match status" value="1"/>
</dbReference>
<keyword evidence="1" id="KW-0472">Membrane</keyword>
<evidence type="ECO:0008006" key="5">
    <source>
        <dbReference type="Google" id="ProtNLM"/>
    </source>
</evidence>
<organism evidence="3 4">
    <name type="scientific">Staphylotrichum longicolle</name>
    <dbReference type="NCBI Taxonomy" id="669026"/>
    <lineage>
        <taxon>Eukaryota</taxon>
        <taxon>Fungi</taxon>
        <taxon>Dikarya</taxon>
        <taxon>Ascomycota</taxon>
        <taxon>Pezizomycotina</taxon>
        <taxon>Sordariomycetes</taxon>
        <taxon>Sordariomycetidae</taxon>
        <taxon>Sordariales</taxon>
        <taxon>Chaetomiaceae</taxon>
        <taxon>Staphylotrichum</taxon>
    </lineage>
</organism>
<name>A0AAD4EYR0_9PEZI</name>
<feature type="transmembrane region" description="Helical" evidence="1">
    <location>
        <begin position="210"/>
        <end position="231"/>
    </location>
</feature>
<keyword evidence="1" id="KW-1133">Transmembrane helix</keyword>
<dbReference type="Proteomes" id="UP001197093">
    <property type="component" value="Unassembled WGS sequence"/>
</dbReference>
<feature type="chain" id="PRO_5042118094" description="DOMON domain-containing protein" evidence="2">
    <location>
        <begin position="32"/>
        <end position="355"/>
    </location>
</feature>
<accession>A0AAD4EYR0</accession>